<organism evidence="2 3">
    <name type="scientific">Clostridium beijerinckii</name>
    <name type="common">Clostridium MP</name>
    <dbReference type="NCBI Taxonomy" id="1520"/>
    <lineage>
        <taxon>Bacteria</taxon>
        <taxon>Bacillati</taxon>
        <taxon>Bacillota</taxon>
        <taxon>Clostridia</taxon>
        <taxon>Eubacteriales</taxon>
        <taxon>Clostridiaceae</taxon>
        <taxon>Clostridium</taxon>
    </lineage>
</organism>
<dbReference type="SUPFAM" id="SSF55874">
    <property type="entry name" value="ATPase domain of HSP90 chaperone/DNA topoisomerase II/histidine kinase"/>
    <property type="match status" value="1"/>
</dbReference>
<evidence type="ECO:0000256" key="1">
    <source>
        <dbReference type="SAM" id="Coils"/>
    </source>
</evidence>
<dbReference type="EMBL" id="MWMH01000003">
    <property type="protein sequence ID" value="OOP73190.1"/>
    <property type="molecule type" value="Genomic_DNA"/>
</dbReference>
<keyword evidence="1" id="KW-0175">Coiled coil</keyword>
<dbReference type="Pfam" id="PF13589">
    <property type="entry name" value="HATPase_c_3"/>
    <property type="match status" value="1"/>
</dbReference>
<protein>
    <submittedName>
        <fullName evidence="2">Uncharacterized protein</fullName>
    </submittedName>
</protein>
<proteinExistence type="predicted"/>
<reference evidence="2 3" key="1">
    <citation type="submission" date="2017-02" db="EMBL/GenBank/DDBJ databases">
        <title>Genome sequence of Clostridium beijerinckii Br21.</title>
        <authorList>
            <person name="Fonseca B.C."/>
            <person name="Guazzaroni M.E."/>
            <person name="Riano-Pachon D.M."/>
            <person name="Reginatto V."/>
        </authorList>
    </citation>
    <scope>NUCLEOTIDE SEQUENCE [LARGE SCALE GENOMIC DNA]</scope>
    <source>
        <strain evidence="2 3">Br21</strain>
    </source>
</reference>
<sequence>MNNSNAVVGKFALDSLTIGMYENEMVVYREYIQNSTDAIDRAVELSWIDSLEESQIDITIDKDNKIIKIRDNGVGISNQNASSTLKDIGNSSKDYSVNRGFRGIGRLAGTAYCKKLIFKTSTKNEDKCSIITWDCEKLKELLKPNSSNELDLVQVVDACVSVVEVNEDIEKHYFEVNLEGVDDKNDLLDEYKVKKYLSQVAPIEIDSRKFYYYSDLNDGIKKFMNDNEIPIEEYPIQVNRRRITKLYSTVIKGKDDDHIVAIKKVIIKDKNNNKLAFLWYGERRVGKGRINDDDIAGIRYRKNNILIGNADTVSKLFGDSESQKRFNKYYIGEIYILEKNIIPNARRDDFEDNYYYSIVKEEMTTIAKELILVARKMSDRNNAEDKIAKAEKRLDEINRKLEKKRLTQEEKEELEKEVEGINNTIEENRKIEENASEKLNELGRRIVGSKSKEEKKDSETKAKVEELTTKLQDDNFKGNNNNPLKGISRDIQKTVRGILKILEKEIEPEKYDKLEEKIYDFVHRSKR</sequence>
<gene>
    <name evidence="2" type="ORF">CBEIBR21_09140</name>
</gene>
<name>A0A1S9N706_CLOBE</name>
<dbReference type="Gene3D" id="3.30.565.10">
    <property type="entry name" value="Histidine kinase-like ATPase, C-terminal domain"/>
    <property type="match status" value="1"/>
</dbReference>
<dbReference type="InterPro" id="IPR036890">
    <property type="entry name" value="HATPase_C_sf"/>
</dbReference>
<accession>A0A1S9N706</accession>
<feature type="coiled-coil region" evidence="1">
    <location>
        <begin position="373"/>
        <end position="442"/>
    </location>
</feature>
<dbReference type="Proteomes" id="UP000190959">
    <property type="component" value="Unassembled WGS sequence"/>
</dbReference>
<evidence type="ECO:0000313" key="3">
    <source>
        <dbReference type="Proteomes" id="UP000190959"/>
    </source>
</evidence>
<dbReference type="AlphaFoldDB" id="A0A1S9N706"/>
<comment type="caution">
    <text evidence="2">The sequence shown here is derived from an EMBL/GenBank/DDBJ whole genome shotgun (WGS) entry which is preliminary data.</text>
</comment>
<dbReference type="RefSeq" id="WP_078115340.1">
    <property type="nucleotide sequence ID" value="NZ_MWMH01000003.1"/>
</dbReference>
<evidence type="ECO:0000313" key="2">
    <source>
        <dbReference type="EMBL" id="OOP73190.1"/>
    </source>
</evidence>